<dbReference type="SUPFAM" id="SSF52540">
    <property type="entry name" value="P-loop containing nucleoside triphosphate hydrolases"/>
    <property type="match status" value="1"/>
</dbReference>
<organism evidence="2 3">
    <name type="scientific">Pseudoalteromonas xiamenensis</name>
    <dbReference type="NCBI Taxonomy" id="882626"/>
    <lineage>
        <taxon>Bacteria</taxon>
        <taxon>Pseudomonadati</taxon>
        <taxon>Pseudomonadota</taxon>
        <taxon>Gammaproteobacteria</taxon>
        <taxon>Alteromonadales</taxon>
        <taxon>Pseudoalteromonadaceae</taxon>
        <taxon>Pseudoalteromonas</taxon>
    </lineage>
</organism>
<evidence type="ECO:0000313" key="2">
    <source>
        <dbReference type="EMBL" id="QTH70374.1"/>
    </source>
</evidence>
<dbReference type="InterPro" id="IPR008868">
    <property type="entry name" value="TniB"/>
</dbReference>
<reference evidence="2" key="1">
    <citation type="submission" date="2021-03" db="EMBL/GenBank/DDBJ databases">
        <title>Complete Genome of Pseudoalteromonas xiamenensis STKMTI.2, a new potential marine bacterium producing anti-Vibrio compounds.</title>
        <authorList>
            <person name="Handayani D.P."/>
            <person name="Isnansetyo A."/>
            <person name="Istiqomah I."/>
            <person name="Jumina J."/>
        </authorList>
    </citation>
    <scope>NUCLEOTIDE SEQUENCE</scope>
    <source>
        <strain evidence="2">STKMTI.2</strain>
    </source>
</reference>
<protein>
    <submittedName>
        <fullName evidence="2">TniB family NTP-binding protein</fullName>
    </submittedName>
</protein>
<dbReference type="RefSeq" id="WP_208841969.1">
    <property type="nucleotide sequence ID" value="NZ_CP072133.1"/>
</dbReference>
<dbReference type="KEGG" id="pxi:J5O05_10130"/>
<dbReference type="Pfam" id="PF05621">
    <property type="entry name" value="TniB"/>
    <property type="match status" value="1"/>
</dbReference>
<evidence type="ECO:0000259" key="1">
    <source>
        <dbReference type="SMART" id="SM00382"/>
    </source>
</evidence>
<proteinExistence type="predicted"/>
<dbReference type="Gene3D" id="3.40.50.300">
    <property type="entry name" value="P-loop containing nucleotide triphosphate hydrolases"/>
    <property type="match status" value="1"/>
</dbReference>
<dbReference type="Proteomes" id="UP000664904">
    <property type="component" value="Chromosome"/>
</dbReference>
<name>A0A975HJX5_9GAMM</name>
<keyword evidence="3" id="KW-1185">Reference proteome</keyword>
<gene>
    <name evidence="2" type="ORF">J5O05_10130</name>
</gene>
<evidence type="ECO:0000313" key="3">
    <source>
        <dbReference type="Proteomes" id="UP000664904"/>
    </source>
</evidence>
<dbReference type="EMBL" id="CP072133">
    <property type="protein sequence ID" value="QTH70374.1"/>
    <property type="molecule type" value="Genomic_DNA"/>
</dbReference>
<dbReference type="InterPro" id="IPR003593">
    <property type="entry name" value="AAA+_ATPase"/>
</dbReference>
<dbReference type="InterPro" id="IPR027417">
    <property type="entry name" value="P-loop_NTPase"/>
</dbReference>
<feature type="domain" description="AAA+ ATPase" evidence="1">
    <location>
        <begin position="42"/>
        <end position="197"/>
    </location>
</feature>
<accession>A0A975HJX5</accession>
<dbReference type="AlphaFoldDB" id="A0A975HJX5"/>
<dbReference type="SMART" id="SM00382">
    <property type="entry name" value="AAA"/>
    <property type="match status" value="1"/>
</dbReference>
<sequence length="307" mass="35087">MNRAEHIGVVKRLRGMVIVHPNYEKVMKELTSSFELHRETGIAQNLLYTGPSGSGKTTLINQLKKKYGSIEEDEYQSPIIVVNTPPQPNIKNFAEAFLAALEDPFTKSGNTIQKTNRITEVMKMKQTQMLIVDELQHFVEHGRGITLRGVSDWLKSVIDTAQVSTVLMGLGKAEEVLKVNEQIRRRFSQTLRLEPFTIDSKAEAIKFASVIRILDEQIGLPEKIKLCDESIVRFYYATNGLIDYLVKLMVGASELLYSQNRERIDNTVLAGAFQKYIWRDCKESQNPFHKSFIEQRLDKQNMPFFVG</sequence>